<feature type="transmembrane region" description="Helical" evidence="1">
    <location>
        <begin position="30"/>
        <end position="51"/>
    </location>
</feature>
<keyword evidence="3" id="KW-1185">Reference proteome</keyword>
<proteinExistence type="predicted"/>
<dbReference type="Proteomes" id="UP000309584">
    <property type="component" value="Unassembled WGS sequence"/>
</dbReference>
<sequence>MIYILEFFKGASLALMLFGAFLMFLKFNSYIYLCLGLTPGLLLTLIFILLIENYQLKNKLNNTSH</sequence>
<dbReference type="RefSeq" id="WP_137623533.1">
    <property type="nucleotide sequence ID" value="NZ_NXLY01000004.1"/>
</dbReference>
<evidence type="ECO:0000313" key="2">
    <source>
        <dbReference type="EMBL" id="TKX34285.1"/>
    </source>
</evidence>
<accession>A0ABY2TL77</accession>
<gene>
    <name evidence="2" type="ORF">CQA75_02750</name>
</gene>
<dbReference type="EMBL" id="NXLY01000004">
    <property type="protein sequence ID" value="TKX34285.1"/>
    <property type="molecule type" value="Genomic_DNA"/>
</dbReference>
<keyword evidence="1" id="KW-0472">Membrane</keyword>
<keyword evidence="1" id="KW-1133">Transmembrane helix</keyword>
<feature type="transmembrane region" description="Helical" evidence="1">
    <location>
        <begin position="7"/>
        <end position="24"/>
    </location>
</feature>
<comment type="caution">
    <text evidence="2">The sequence shown here is derived from an EMBL/GenBank/DDBJ whole genome shotgun (WGS) entry which is preliminary data.</text>
</comment>
<organism evidence="2 3">
    <name type="scientific">Campylobacter taeniopygiae</name>
    <dbReference type="NCBI Taxonomy" id="2510188"/>
    <lineage>
        <taxon>Bacteria</taxon>
        <taxon>Pseudomonadati</taxon>
        <taxon>Campylobacterota</taxon>
        <taxon>Epsilonproteobacteria</taxon>
        <taxon>Campylobacterales</taxon>
        <taxon>Campylobacteraceae</taxon>
        <taxon>Campylobacter</taxon>
    </lineage>
</organism>
<evidence type="ECO:0000313" key="3">
    <source>
        <dbReference type="Proteomes" id="UP000309584"/>
    </source>
</evidence>
<evidence type="ECO:0000256" key="1">
    <source>
        <dbReference type="SAM" id="Phobius"/>
    </source>
</evidence>
<protein>
    <submittedName>
        <fullName evidence="2">Uncharacterized protein</fullName>
    </submittedName>
</protein>
<name>A0ABY2TL77_9BACT</name>
<keyword evidence="1" id="KW-0812">Transmembrane</keyword>
<reference evidence="2 3" key="1">
    <citation type="submission" date="2018-05" db="EMBL/GenBank/DDBJ databases">
        <title>Novel Campyloabacter and Helicobacter Species and Strains.</title>
        <authorList>
            <person name="Mannion A.J."/>
            <person name="Shen Z."/>
            <person name="Fox J.G."/>
        </authorList>
    </citation>
    <scope>NUCLEOTIDE SEQUENCE [LARGE SCALE GENOMIC DNA]</scope>
    <source>
        <strain evidence="3">MIT10-5678</strain>
    </source>
</reference>